<dbReference type="InterPro" id="IPR000415">
    <property type="entry name" value="Nitroreductase-like"/>
</dbReference>
<evidence type="ECO:0000256" key="1">
    <source>
        <dbReference type="ARBA" id="ARBA00007118"/>
    </source>
</evidence>
<evidence type="ECO:0000313" key="5">
    <source>
        <dbReference type="Proteomes" id="UP000249304"/>
    </source>
</evidence>
<keyword evidence="5" id="KW-1185">Reference proteome</keyword>
<comment type="similarity">
    <text evidence="1">Belongs to the nitroreductase family.</text>
</comment>
<gene>
    <name evidence="4" type="ORF">C1J01_39150</name>
</gene>
<dbReference type="OrthoDB" id="9802510at2"/>
<dbReference type="EMBL" id="POUD01000269">
    <property type="protein sequence ID" value="PZG08367.1"/>
    <property type="molecule type" value="Genomic_DNA"/>
</dbReference>
<reference evidence="4 5" key="1">
    <citation type="submission" date="2018-01" db="EMBL/GenBank/DDBJ databases">
        <title>Draft genome sequence of Nonomuraea sp. KC333.</title>
        <authorList>
            <person name="Sahin N."/>
            <person name="Saygin H."/>
            <person name="Ay H."/>
        </authorList>
    </citation>
    <scope>NUCLEOTIDE SEQUENCE [LARGE SCALE GENOMIC DNA]</scope>
    <source>
        <strain evidence="4 5">KC333</strain>
    </source>
</reference>
<dbReference type="Proteomes" id="UP000249304">
    <property type="component" value="Unassembled WGS sequence"/>
</dbReference>
<evidence type="ECO:0000259" key="3">
    <source>
        <dbReference type="Pfam" id="PF00881"/>
    </source>
</evidence>
<dbReference type="InterPro" id="IPR029479">
    <property type="entry name" value="Nitroreductase"/>
</dbReference>
<evidence type="ECO:0000256" key="2">
    <source>
        <dbReference type="ARBA" id="ARBA00023002"/>
    </source>
</evidence>
<sequence>MTGLRAVRWFTDEPVPTREILKVLEAARWTGSARNRQPWRFVVVRDHTLQKRLSTLGGYAGHLATAPVVVLLAIDHGTGGEDAEFDAGRAVQNLMLAAHAVGLGSCPASFFPAPNAEQAGRLVDVEPPWKVRAAISLGYPAPAPKGTSAIPSGRLPLDHLVRWLGP</sequence>
<feature type="domain" description="Nitroreductase" evidence="3">
    <location>
        <begin position="5"/>
        <end position="53"/>
    </location>
</feature>
<dbReference type="Pfam" id="PF00881">
    <property type="entry name" value="Nitroreductase"/>
    <property type="match status" value="2"/>
</dbReference>
<comment type="caution">
    <text evidence="4">The sequence shown here is derived from an EMBL/GenBank/DDBJ whole genome shotgun (WGS) entry which is preliminary data.</text>
</comment>
<dbReference type="Gene3D" id="3.40.109.10">
    <property type="entry name" value="NADH Oxidase"/>
    <property type="match status" value="1"/>
</dbReference>
<dbReference type="SUPFAM" id="SSF55469">
    <property type="entry name" value="FMN-dependent nitroreductase-like"/>
    <property type="match status" value="1"/>
</dbReference>
<dbReference type="PANTHER" id="PTHR43673">
    <property type="entry name" value="NAD(P)H NITROREDUCTASE YDGI-RELATED"/>
    <property type="match status" value="1"/>
</dbReference>
<dbReference type="AlphaFoldDB" id="A0A2W2EG76"/>
<dbReference type="PANTHER" id="PTHR43673:SF10">
    <property type="entry name" value="NADH DEHYDROGENASE_NAD(P)H NITROREDUCTASE XCC3605-RELATED"/>
    <property type="match status" value="1"/>
</dbReference>
<evidence type="ECO:0000313" key="4">
    <source>
        <dbReference type="EMBL" id="PZG08367.1"/>
    </source>
</evidence>
<keyword evidence="2" id="KW-0560">Oxidoreductase</keyword>
<name>A0A2W2EG76_9ACTN</name>
<organism evidence="4 5">
    <name type="scientific">Nonomuraea aridisoli</name>
    <dbReference type="NCBI Taxonomy" id="2070368"/>
    <lineage>
        <taxon>Bacteria</taxon>
        <taxon>Bacillati</taxon>
        <taxon>Actinomycetota</taxon>
        <taxon>Actinomycetes</taxon>
        <taxon>Streptosporangiales</taxon>
        <taxon>Streptosporangiaceae</taxon>
        <taxon>Nonomuraea</taxon>
    </lineage>
</organism>
<feature type="domain" description="Nitroreductase" evidence="3">
    <location>
        <begin position="58"/>
        <end position="139"/>
    </location>
</feature>
<accession>A0A2W2EG76</accession>
<dbReference type="CDD" id="cd02062">
    <property type="entry name" value="Nitro_FMN_reductase"/>
    <property type="match status" value="1"/>
</dbReference>
<proteinExistence type="inferred from homology"/>
<dbReference type="GO" id="GO:0016491">
    <property type="term" value="F:oxidoreductase activity"/>
    <property type="evidence" value="ECO:0007669"/>
    <property type="project" value="UniProtKB-KW"/>
</dbReference>
<protein>
    <submittedName>
        <fullName evidence="4">Nitroreductase</fullName>
    </submittedName>
</protein>